<feature type="region of interest" description="Disordered" evidence="6">
    <location>
        <begin position="30"/>
        <end position="75"/>
    </location>
</feature>
<dbReference type="PANTHER" id="PTHR42829:SF2">
    <property type="entry name" value="NADH-UBIQUINONE OXIDOREDUCTASE CHAIN 5"/>
    <property type="match status" value="1"/>
</dbReference>
<feature type="transmembrane region" description="Helical" evidence="7">
    <location>
        <begin position="232"/>
        <end position="255"/>
    </location>
</feature>
<feature type="transmembrane region" description="Helical" evidence="7">
    <location>
        <begin position="376"/>
        <end position="393"/>
    </location>
</feature>
<dbReference type="GO" id="GO:0003954">
    <property type="term" value="F:NADH dehydrogenase activity"/>
    <property type="evidence" value="ECO:0007669"/>
    <property type="project" value="TreeGrafter"/>
</dbReference>
<feature type="transmembrane region" description="Helical" evidence="7">
    <location>
        <begin position="267"/>
        <end position="288"/>
    </location>
</feature>
<evidence type="ECO:0000256" key="3">
    <source>
        <dbReference type="ARBA" id="ARBA00022989"/>
    </source>
</evidence>
<dbReference type="GO" id="GO:0016020">
    <property type="term" value="C:membrane"/>
    <property type="evidence" value="ECO:0007669"/>
    <property type="project" value="UniProtKB-SubCell"/>
</dbReference>
<feature type="transmembrane region" description="Helical" evidence="7">
    <location>
        <begin position="437"/>
        <end position="456"/>
    </location>
</feature>
<dbReference type="RefSeq" id="WP_126998758.1">
    <property type="nucleotide sequence ID" value="NZ_JBNPXW010000008.1"/>
</dbReference>
<feature type="transmembrane region" description="Helical" evidence="7">
    <location>
        <begin position="309"/>
        <end position="331"/>
    </location>
</feature>
<dbReference type="EMBL" id="RZIJ01000009">
    <property type="protein sequence ID" value="RUQ70834.1"/>
    <property type="molecule type" value="Genomic_DNA"/>
</dbReference>
<dbReference type="OrthoDB" id="9811798at2"/>
<evidence type="ECO:0000256" key="7">
    <source>
        <dbReference type="SAM" id="Phobius"/>
    </source>
</evidence>
<sequence>MEVLVVFLPLLAFLIAGSIALFGGPKAQPAAAGHGHDHHSHGHDAHGHDDHAHAALTHDDHGHDDAHDDHHVVAGPPTAGDRTAQFVTTGALLVSALLSWILFFDVAVGGHPRTIELMTWIQSGTLDVKWALRVDQLTAVMLIVVNTVSACVHLYSIGYMAEDPQKPRFMGYLSLFTFAMLMLVTADNLVQLFFGWEGVGLASYLLINFWYEKPSANAAAMKAFLVNRVGDFGFALGIFAIFVLTGSVQFDAIFAKAPGVAGETLHFLSWDFNGLTIACLLLFMGAMGKSAQLGLHTWLPDAMEGPTPVSALIHAATMVTAGVFMLCRLSPVFEYAPTALEVVAVVGALTAFVAATIGFTQFDIKRVIAYSTMSQLGYMFFAAGVSAYGAAMFHLFTHAFFKALLFLAAGSVIHALHHEQDMRKMGGVWRKIPFTYAVMWIGNLALAGLPFFAGYYSKDMILEAAYASASPMGRFAFALGIAAALLTAFYSWRLLFMTFHGKPRMEKDVYDHAHESPLVMLIPLGVLALGALFAGVGFHQWFIGHDRMEFWGKAILALHDHDSIEAAHHHTPAWVALAPLVVGLIGIAMAYVAYIQMPGLPAKAARALPGLHRFFYNKWYFDELYDRLFTRPAKALGYGLWKSGDGALIDGVGPDGIAAATRDVAARASRLQSGYVYHYAFAMVIGVVLFVAWLAAFG</sequence>
<dbReference type="InterPro" id="IPR001516">
    <property type="entry name" value="Proton_antipo_N"/>
</dbReference>
<dbReference type="Pfam" id="PF00361">
    <property type="entry name" value="Proton_antipo_M"/>
    <property type="match status" value="1"/>
</dbReference>
<evidence type="ECO:0000259" key="9">
    <source>
        <dbReference type="Pfam" id="PF00662"/>
    </source>
</evidence>
<feature type="transmembrane region" description="Helical" evidence="7">
    <location>
        <begin position="517"/>
        <end position="543"/>
    </location>
</feature>
<evidence type="ECO:0000313" key="11">
    <source>
        <dbReference type="Proteomes" id="UP000280346"/>
    </source>
</evidence>
<evidence type="ECO:0000256" key="6">
    <source>
        <dbReference type="SAM" id="MobiDB-lite"/>
    </source>
</evidence>
<feature type="transmembrane region" description="Helical" evidence="7">
    <location>
        <begin position="137"/>
        <end position="157"/>
    </location>
</feature>
<feature type="domain" description="NADH-Ubiquinone oxidoreductase (complex I) chain 5 N-terminal" evidence="9">
    <location>
        <begin position="120"/>
        <end position="170"/>
    </location>
</feature>
<dbReference type="GO" id="GO:0015990">
    <property type="term" value="P:electron transport coupled proton transport"/>
    <property type="evidence" value="ECO:0007669"/>
    <property type="project" value="TreeGrafter"/>
</dbReference>
<dbReference type="PRINTS" id="PR01435">
    <property type="entry name" value="NPOXDRDTASE5"/>
</dbReference>
<name>A0A3S0V6G9_9PROT</name>
<gene>
    <name evidence="10" type="ORF">EJ913_13825</name>
</gene>
<dbReference type="Pfam" id="PF00662">
    <property type="entry name" value="Proton_antipo_N"/>
    <property type="match status" value="1"/>
</dbReference>
<feature type="transmembrane region" description="Helical" evidence="7">
    <location>
        <begin position="476"/>
        <end position="496"/>
    </location>
</feature>
<dbReference type="InterPro" id="IPR003945">
    <property type="entry name" value="NU5C-like"/>
</dbReference>
<comment type="subcellular location">
    <subcellularLocation>
        <location evidence="1">Endomembrane system</location>
        <topology evidence="1">Multi-pass membrane protein</topology>
    </subcellularLocation>
    <subcellularLocation>
        <location evidence="5">Membrane</location>
        <topology evidence="5">Multi-pass membrane protein</topology>
    </subcellularLocation>
</comment>
<feature type="transmembrane region" description="Helical" evidence="7">
    <location>
        <begin position="169"/>
        <end position="186"/>
    </location>
</feature>
<dbReference type="InterPro" id="IPR001750">
    <property type="entry name" value="ND/Mrp_TM"/>
</dbReference>
<dbReference type="EC" id="1.6.5.3" evidence="10"/>
<dbReference type="NCBIfam" id="TIGR01974">
    <property type="entry name" value="NDH_I_L"/>
    <property type="match status" value="1"/>
</dbReference>
<proteinExistence type="predicted"/>
<evidence type="ECO:0000259" key="8">
    <source>
        <dbReference type="Pfam" id="PF00361"/>
    </source>
</evidence>
<feature type="transmembrane region" description="Helical" evidence="7">
    <location>
        <begin position="573"/>
        <end position="594"/>
    </location>
</feature>
<dbReference type="PRINTS" id="PR01434">
    <property type="entry name" value="NADHDHGNASE5"/>
</dbReference>
<evidence type="ECO:0000256" key="5">
    <source>
        <dbReference type="RuleBase" id="RU000320"/>
    </source>
</evidence>
<keyword evidence="4 7" id="KW-0472">Membrane</keyword>
<keyword evidence="2 5" id="KW-0812">Transmembrane</keyword>
<dbReference type="GO" id="GO:0042773">
    <property type="term" value="P:ATP synthesis coupled electron transport"/>
    <property type="evidence" value="ECO:0007669"/>
    <property type="project" value="InterPro"/>
</dbReference>
<reference evidence="10 11" key="1">
    <citation type="submission" date="2018-12" db="EMBL/GenBank/DDBJ databases">
        <authorList>
            <person name="Yang Y."/>
        </authorList>
    </citation>
    <scope>NUCLEOTIDE SEQUENCE [LARGE SCALE GENOMIC DNA]</scope>
    <source>
        <strain evidence="10 11">GSF71</strain>
    </source>
</reference>
<comment type="caution">
    <text evidence="10">The sequence shown here is derived from an EMBL/GenBank/DDBJ whole genome shotgun (WGS) entry which is preliminary data.</text>
</comment>
<dbReference type="Proteomes" id="UP000280346">
    <property type="component" value="Unassembled WGS sequence"/>
</dbReference>
<protein>
    <submittedName>
        <fullName evidence="10">NADH-quinone oxidoreductase subunit L</fullName>
        <ecNumber evidence="10">1.6.5.3</ecNumber>
    </submittedName>
</protein>
<evidence type="ECO:0000256" key="2">
    <source>
        <dbReference type="ARBA" id="ARBA00022692"/>
    </source>
</evidence>
<dbReference type="GO" id="GO:0008137">
    <property type="term" value="F:NADH dehydrogenase (ubiquinone) activity"/>
    <property type="evidence" value="ECO:0007669"/>
    <property type="project" value="InterPro"/>
</dbReference>
<keyword evidence="3 7" id="KW-1133">Transmembrane helix</keyword>
<keyword evidence="11" id="KW-1185">Reference proteome</keyword>
<keyword evidence="10" id="KW-0560">Oxidoreductase</keyword>
<feature type="transmembrane region" description="Helical" evidence="7">
    <location>
        <begin position="343"/>
        <end position="364"/>
    </location>
</feature>
<dbReference type="InterPro" id="IPR018393">
    <property type="entry name" value="NADHpl_OxRdtase_5_subgr"/>
</dbReference>
<accession>A0A3S0V6G9</accession>
<evidence type="ECO:0000256" key="1">
    <source>
        <dbReference type="ARBA" id="ARBA00004127"/>
    </source>
</evidence>
<dbReference type="Gene3D" id="1.20.5.2700">
    <property type="match status" value="1"/>
</dbReference>
<dbReference type="AlphaFoldDB" id="A0A3S0V6G9"/>
<feature type="compositionally biased region" description="Basic and acidic residues" evidence="6">
    <location>
        <begin position="42"/>
        <end position="72"/>
    </location>
</feature>
<feature type="transmembrane region" description="Helical" evidence="7">
    <location>
        <begin position="676"/>
        <end position="696"/>
    </location>
</feature>
<dbReference type="GO" id="GO:0012505">
    <property type="term" value="C:endomembrane system"/>
    <property type="evidence" value="ECO:0007669"/>
    <property type="project" value="UniProtKB-SubCell"/>
</dbReference>
<evidence type="ECO:0000256" key="4">
    <source>
        <dbReference type="ARBA" id="ARBA00023136"/>
    </source>
</evidence>
<evidence type="ECO:0000313" key="10">
    <source>
        <dbReference type="EMBL" id="RUQ70834.1"/>
    </source>
</evidence>
<dbReference type="PANTHER" id="PTHR42829">
    <property type="entry name" value="NADH-UBIQUINONE OXIDOREDUCTASE CHAIN 5"/>
    <property type="match status" value="1"/>
</dbReference>
<feature type="domain" description="NADH:quinone oxidoreductase/Mrp antiporter transmembrane" evidence="8">
    <location>
        <begin position="186"/>
        <end position="476"/>
    </location>
</feature>
<dbReference type="NCBIfam" id="NF005141">
    <property type="entry name" value="PRK06590.1"/>
    <property type="match status" value="1"/>
</dbReference>
<organism evidence="10 11">
    <name type="scientific">Azospirillum doebereinerae</name>
    <dbReference type="NCBI Taxonomy" id="92933"/>
    <lineage>
        <taxon>Bacteria</taxon>
        <taxon>Pseudomonadati</taxon>
        <taxon>Pseudomonadota</taxon>
        <taxon>Alphaproteobacteria</taxon>
        <taxon>Rhodospirillales</taxon>
        <taxon>Azospirillaceae</taxon>
        <taxon>Azospirillum</taxon>
    </lineage>
</organism>